<name>A0AA36DQZ0_CYLNA</name>
<dbReference type="AlphaFoldDB" id="A0AA36DQZ0"/>
<evidence type="ECO:0000313" key="1">
    <source>
        <dbReference type="EMBL" id="CAJ0591751.1"/>
    </source>
</evidence>
<comment type="caution">
    <text evidence="1">The sequence shown here is derived from an EMBL/GenBank/DDBJ whole genome shotgun (WGS) entry which is preliminary data.</text>
</comment>
<accession>A0AA36DQZ0</accession>
<evidence type="ECO:0000313" key="2">
    <source>
        <dbReference type="Proteomes" id="UP001176961"/>
    </source>
</evidence>
<dbReference type="Proteomes" id="UP001176961">
    <property type="component" value="Unassembled WGS sequence"/>
</dbReference>
<protein>
    <submittedName>
        <fullName evidence="1">Uncharacterized protein</fullName>
    </submittedName>
</protein>
<proteinExistence type="predicted"/>
<gene>
    <name evidence="1" type="ORF">CYNAS_LOCUS3734</name>
</gene>
<organism evidence="1 2">
    <name type="scientific">Cylicocyclus nassatus</name>
    <name type="common">Nematode worm</name>
    <dbReference type="NCBI Taxonomy" id="53992"/>
    <lineage>
        <taxon>Eukaryota</taxon>
        <taxon>Metazoa</taxon>
        <taxon>Ecdysozoa</taxon>
        <taxon>Nematoda</taxon>
        <taxon>Chromadorea</taxon>
        <taxon>Rhabditida</taxon>
        <taxon>Rhabditina</taxon>
        <taxon>Rhabditomorpha</taxon>
        <taxon>Strongyloidea</taxon>
        <taxon>Strongylidae</taxon>
        <taxon>Cylicocyclus</taxon>
    </lineage>
</organism>
<reference evidence="1" key="1">
    <citation type="submission" date="2023-07" db="EMBL/GenBank/DDBJ databases">
        <authorList>
            <consortium name="CYATHOMIX"/>
        </authorList>
    </citation>
    <scope>NUCLEOTIDE SEQUENCE</scope>
    <source>
        <strain evidence="1">N/A</strain>
    </source>
</reference>
<dbReference type="EMBL" id="CATQJL010000001">
    <property type="protein sequence ID" value="CAJ0591751.1"/>
    <property type="molecule type" value="Genomic_DNA"/>
</dbReference>
<sequence>MVIRVSSGIFSKDCWSFQIPVRHDPGVLSLDVRDGEVKAGLHVSSSSIDQLKPPSRVEKDFTEEVAEKFWVLLTDTFLGIKVADDVEEEFSYGNRAKELLIQELAEQERYAWFRWVDSGSAMSSDLLSAE</sequence>
<keyword evidence="2" id="KW-1185">Reference proteome</keyword>